<feature type="transmembrane region" description="Helical" evidence="6">
    <location>
        <begin position="140"/>
        <end position="162"/>
    </location>
</feature>
<feature type="transmembrane region" description="Helical" evidence="6">
    <location>
        <begin position="442"/>
        <end position="465"/>
    </location>
</feature>
<proteinExistence type="predicted"/>
<evidence type="ECO:0000313" key="8">
    <source>
        <dbReference type="EMBL" id="CAB3359157.1"/>
    </source>
</evidence>
<comment type="caution">
    <text evidence="8">The sequence shown here is derived from an EMBL/GenBank/DDBJ whole genome shotgun (WGS) entry which is preliminary data.</text>
</comment>
<dbReference type="FunFam" id="1.20.1250.20:FF:000249">
    <property type="entry name" value="facilitated trehalose transporter Tret1"/>
    <property type="match status" value="1"/>
</dbReference>
<dbReference type="SUPFAM" id="SSF103473">
    <property type="entry name" value="MFS general substrate transporter"/>
    <property type="match status" value="1"/>
</dbReference>
<feature type="transmembrane region" description="Helical" evidence="6">
    <location>
        <begin position="227"/>
        <end position="245"/>
    </location>
</feature>
<feature type="region of interest" description="Disordered" evidence="5">
    <location>
        <begin position="95"/>
        <end position="135"/>
    </location>
</feature>
<name>A0A8S1BJP6_9INSE</name>
<dbReference type="PROSITE" id="PS50850">
    <property type="entry name" value="MFS"/>
    <property type="match status" value="1"/>
</dbReference>
<comment type="subcellular location">
    <subcellularLocation>
        <location evidence="1">Membrane</location>
        <topology evidence="1">Multi-pass membrane protein</topology>
    </subcellularLocation>
</comment>
<dbReference type="InterPro" id="IPR050549">
    <property type="entry name" value="MFS_Trehalose_Transporter"/>
</dbReference>
<dbReference type="AlphaFoldDB" id="A0A8S1BJP6"/>
<organism evidence="8 9">
    <name type="scientific">Cloeon dipterum</name>
    <dbReference type="NCBI Taxonomy" id="197152"/>
    <lineage>
        <taxon>Eukaryota</taxon>
        <taxon>Metazoa</taxon>
        <taxon>Ecdysozoa</taxon>
        <taxon>Arthropoda</taxon>
        <taxon>Hexapoda</taxon>
        <taxon>Insecta</taxon>
        <taxon>Pterygota</taxon>
        <taxon>Palaeoptera</taxon>
        <taxon>Ephemeroptera</taxon>
        <taxon>Pisciforma</taxon>
        <taxon>Baetidae</taxon>
        <taxon>Cloeon</taxon>
    </lineage>
</organism>
<evidence type="ECO:0000256" key="2">
    <source>
        <dbReference type="ARBA" id="ARBA00022692"/>
    </source>
</evidence>
<evidence type="ECO:0000256" key="3">
    <source>
        <dbReference type="ARBA" id="ARBA00022989"/>
    </source>
</evidence>
<dbReference type="InterPro" id="IPR020846">
    <property type="entry name" value="MFS_dom"/>
</dbReference>
<gene>
    <name evidence="8" type="ORF">CLODIP_2_CD05382</name>
</gene>
<keyword evidence="9" id="KW-1185">Reference proteome</keyword>
<accession>A0A8S1BJP6</accession>
<feature type="transmembrane region" description="Helical" evidence="6">
    <location>
        <begin position="343"/>
        <end position="366"/>
    </location>
</feature>
<keyword evidence="2 6" id="KW-0812">Transmembrane</keyword>
<feature type="compositionally biased region" description="Basic and acidic residues" evidence="5">
    <location>
        <begin position="116"/>
        <end position="126"/>
    </location>
</feature>
<feature type="domain" description="Major facilitator superfamily (MFS) profile" evidence="7">
    <location>
        <begin position="65"/>
        <end position="533"/>
    </location>
</feature>
<feature type="transmembrane region" description="Helical" evidence="6">
    <location>
        <begin position="501"/>
        <end position="529"/>
    </location>
</feature>
<feature type="transmembrane region" description="Helical" evidence="6">
    <location>
        <begin position="477"/>
        <end position="495"/>
    </location>
</feature>
<feature type="transmembrane region" description="Helical" evidence="6">
    <location>
        <begin position="191"/>
        <end position="215"/>
    </location>
</feature>
<dbReference type="Proteomes" id="UP000494165">
    <property type="component" value="Unassembled WGS sequence"/>
</dbReference>
<dbReference type="InterPro" id="IPR036259">
    <property type="entry name" value="MFS_trans_sf"/>
</dbReference>
<evidence type="ECO:0000313" key="9">
    <source>
        <dbReference type="Proteomes" id="UP000494165"/>
    </source>
</evidence>
<dbReference type="EMBL" id="CADEPI010000001">
    <property type="protein sequence ID" value="CAB3359157.1"/>
    <property type="molecule type" value="Genomic_DNA"/>
</dbReference>
<dbReference type="PROSITE" id="PS00216">
    <property type="entry name" value="SUGAR_TRANSPORT_1"/>
    <property type="match status" value="1"/>
</dbReference>
<keyword evidence="3 6" id="KW-1133">Transmembrane helix</keyword>
<evidence type="ECO:0000256" key="1">
    <source>
        <dbReference type="ARBA" id="ARBA00004141"/>
    </source>
</evidence>
<feature type="compositionally biased region" description="Polar residues" evidence="5">
    <location>
        <begin position="95"/>
        <end position="114"/>
    </location>
</feature>
<dbReference type="GO" id="GO:0016020">
    <property type="term" value="C:membrane"/>
    <property type="evidence" value="ECO:0007669"/>
    <property type="project" value="UniProtKB-SubCell"/>
</dbReference>
<dbReference type="InterPro" id="IPR005828">
    <property type="entry name" value="MFS_sugar_transport-like"/>
</dbReference>
<protein>
    <recommendedName>
        <fullName evidence="7">Major facilitator superfamily (MFS) profile domain-containing protein</fullName>
    </recommendedName>
</protein>
<dbReference type="Gene3D" id="1.20.1250.20">
    <property type="entry name" value="MFS general substrate transporter like domains"/>
    <property type="match status" value="1"/>
</dbReference>
<dbReference type="Pfam" id="PF00083">
    <property type="entry name" value="Sugar_tr"/>
    <property type="match status" value="1"/>
</dbReference>
<dbReference type="PANTHER" id="PTHR48021:SF32">
    <property type="entry name" value="FACILITATED TREHALOSE TRANSPORTER TRET1-2 HOMOLOG-LIKE PROTEIN"/>
    <property type="match status" value="1"/>
</dbReference>
<feature type="transmembrane region" description="Helical" evidence="6">
    <location>
        <begin position="251"/>
        <end position="272"/>
    </location>
</feature>
<dbReference type="OrthoDB" id="6612291at2759"/>
<evidence type="ECO:0000256" key="6">
    <source>
        <dbReference type="SAM" id="Phobius"/>
    </source>
</evidence>
<reference evidence="8 9" key="1">
    <citation type="submission" date="2020-04" db="EMBL/GenBank/DDBJ databases">
        <authorList>
            <person name="Alioto T."/>
            <person name="Alioto T."/>
            <person name="Gomez Garrido J."/>
        </authorList>
    </citation>
    <scope>NUCLEOTIDE SEQUENCE [LARGE SCALE GENOMIC DNA]</scope>
</reference>
<dbReference type="PRINTS" id="PR00171">
    <property type="entry name" value="SUGRTRNSPORT"/>
</dbReference>
<dbReference type="InterPro" id="IPR005829">
    <property type="entry name" value="Sugar_transporter_CS"/>
</dbReference>
<sequence length="580" mass="62959">MPSERVCPGDEIIATRKPGERTLKISPLPPRVRVRGVHRPACRGVAKIGSGARRDCRLSTAPESLTRLIQLSAAVQASDTHRPPREKKELQRAILSSSSPHTHTETISATFSSHGRQHDWEAHREGQGGGRRRPTGARRLLANAGLGVISNPLGAVIGGTLAELFGRKTTLLISALPYVLGWLLIAAANDLYWLGLGRFVTGFAVGLGSISYVYVAEVSSPEHRGTLAATGPILVSLGVLIAYSLGASLSWRFVALAAAVVALCTGLISVLLPESPPWLMAHGREKKATEALSWLRNSPDKAIAEVDAIRLMEIEKGEPQTAKENRVKEFFNTIMEPCVWKPFFILVTFFFFQEGSGIYIILFYAVDVINEVGAGDDEALVSISMGVARLVMSIVGACMLCKFKRKTLAATSALLMTLVMACMSAYEYLFSSFAFEDRIVSWFPAACILLHVCVSMMGMLQLPWIMTSELFPLRVRSVAVGLVTALAHLLIFASVKTYPGLLFAVGLPGTLALFTSASLGAAIFALFFLPETKDKTLGEIETDFSVMSKDDEFSEVCTERHCSANKVEVRNNVATKRGEP</sequence>
<feature type="transmembrane region" description="Helical" evidence="6">
    <location>
        <begin position="169"/>
        <end position="185"/>
    </location>
</feature>
<feature type="transmembrane region" description="Helical" evidence="6">
    <location>
        <begin position="378"/>
        <end position="401"/>
    </location>
</feature>
<evidence type="ECO:0000256" key="5">
    <source>
        <dbReference type="SAM" id="MobiDB-lite"/>
    </source>
</evidence>
<keyword evidence="4 6" id="KW-0472">Membrane</keyword>
<feature type="transmembrane region" description="Helical" evidence="6">
    <location>
        <begin position="408"/>
        <end position="430"/>
    </location>
</feature>
<dbReference type="PANTHER" id="PTHR48021">
    <property type="match status" value="1"/>
</dbReference>
<dbReference type="GO" id="GO:0022857">
    <property type="term" value="F:transmembrane transporter activity"/>
    <property type="evidence" value="ECO:0007669"/>
    <property type="project" value="InterPro"/>
</dbReference>
<evidence type="ECO:0000256" key="4">
    <source>
        <dbReference type="ARBA" id="ARBA00023136"/>
    </source>
</evidence>
<evidence type="ECO:0000259" key="7">
    <source>
        <dbReference type="PROSITE" id="PS50850"/>
    </source>
</evidence>
<dbReference type="InterPro" id="IPR003663">
    <property type="entry name" value="Sugar/inositol_transpt"/>
</dbReference>